<evidence type="ECO:0000256" key="1">
    <source>
        <dbReference type="ARBA" id="ARBA00004496"/>
    </source>
</evidence>
<evidence type="ECO:0000256" key="9">
    <source>
        <dbReference type="ARBA" id="ARBA00022917"/>
    </source>
</evidence>
<proteinExistence type="inferred from homology"/>
<protein>
    <recommendedName>
        <fullName evidence="4">Tryptophan--tRNA ligase, cytoplasmic</fullName>
        <ecNumber evidence="3">6.1.1.2</ecNumber>
    </recommendedName>
    <alternativeName>
        <fullName evidence="11">Tryptophanyl-tRNA synthetase</fullName>
    </alternativeName>
</protein>
<dbReference type="Gene3D" id="3.40.50.620">
    <property type="entry name" value="HUPs"/>
    <property type="match status" value="1"/>
</dbReference>
<keyword evidence="5" id="KW-0963">Cytoplasm</keyword>
<dbReference type="PANTHER" id="PTHR10055">
    <property type="entry name" value="TRYPTOPHANYL-TRNA SYNTHETASE"/>
    <property type="match status" value="1"/>
</dbReference>
<dbReference type="SUPFAM" id="SSF52374">
    <property type="entry name" value="Nucleotidylyl transferase"/>
    <property type="match status" value="1"/>
</dbReference>
<dbReference type="FunFam" id="3.40.50.620:FF:000033">
    <property type="entry name" value="tryptophan--tRNA ligase, cytoplasmic"/>
    <property type="match status" value="1"/>
</dbReference>
<dbReference type="PANTHER" id="PTHR10055:SF1">
    <property type="entry name" value="TRYPTOPHAN--TRNA LIGASE, CYTOPLASMIC"/>
    <property type="match status" value="1"/>
</dbReference>
<gene>
    <name evidence="14" type="ORF">BT63DRAFT_447475</name>
</gene>
<comment type="subcellular location">
    <subcellularLocation>
        <location evidence="1">Cytoplasm</location>
    </subcellularLocation>
</comment>
<dbReference type="GO" id="GO:0005524">
    <property type="term" value="F:ATP binding"/>
    <property type="evidence" value="ECO:0007669"/>
    <property type="project" value="UniProtKB-KW"/>
</dbReference>
<keyword evidence="10 12" id="KW-0030">Aminoacyl-tRNA synthetase</keyword>
<keyword evidence="7 12" id="KW-0547">Nucleotide-binding</keyword>
<dbReference type="Proteomes" id="UP000799302">
    <property type="component" value="Unassembled WGS sequence"/>
</dbReference>
<dbReference type="InterPro" id="IPR002306">
    <property type="entry name" value="Trp-tRNA-ligase"/>
</dbReference>
<evidence type="ECO:0000313" key="14">
    <source>
        <dbReference type="EMBL" id="KAF2667696.1"/>
    </source>
</evidence>
<accession>A0A6A6U7T7</accession>
<evidence type="ECO:0000256" key="12">
    <source>
        <dbReference type="RuleBase" id="RU363036"/>
    </source>
</evidence>
<evidence type="ECO:0000256" key="13">
    <source>
        <dbReference type="SAM" id="MobiDB-lite"/>
    </source>
</evidence>
<dbReference type="NCBIfam" id="TIGR00233">
    <property type="entry name" value="trpS"/>
    <property type="match status" value="1"/>
</dbReference>
<evidence type="ECO:0000256" key="8">
    <source>
        <dbReference type="ARBA" id="ARBA00022840"/>
    </source>
</evidence>
<evidence type="ECO:0000256" key="6">
    <source>
        <dbReference type="ARBA" id="ARBA00022598"/>
    </source>
</evidence>
<dbReference type="EC" id="6.1.1.2" evidence="3"/>
<dbReference type="GO" id="GO:0004830">
    <property type="term" value="F:tryptophan-tRNA ligase activity"/>
    <property type="evidence" value="ECO:0007669"/>
    <property type="project" value="UniProtKB-EC"/>
</dbReference>
<dbReference type="InterPro" id="IPR001412">
    <property type="entry name" value="aa-tRNA-synth_I_CS"/>
</dbReference>
<dbReference type="PRINTS" id="PR01039">
    <property type="entry name" value="TRNASYNTHTRP"/>
</dbReference>
<dbReference type="GO" id="GO:0005737">
    <property type="term" value="C:cytoplasm"/>
    <property type="evidence" value="ECO:0007669"/>
    <property type="project" value="UniProtKB-SubCell"/>
</dbReference>
<evidence type="ECO:0000256" key="5">
    <source>
        <dbReference type="ARBA" id="ARBA00022490"/>
    </source>
</evidence>
<dbReference type="InterPro" id="IPR002305">
    <property type="entry name" value="aa-tRNA-synth_Ic"/>
</dbReference>
<evidence type="ECO:0000256" key="3">
    <source>
        <dbReference type="ARBA" id="ARBA00013161"/>
    </source>
</evidence>
<keyword evidence="8 12" id="KW-0067">ATP-binding</keyword>
<dbReference type="CDD" id="cd00806">
    <property type="entry name" value="TrpRS_core"/>
    <property type="match status" value="1"/>
</dbReference>
<organism evidence="14 15">
    <name type="scientific">Microthyrium microscopicum</name>
    <dbReference type="NCBI Taxonomy" id="703497"/>
    <lineage>
        <taxon>Eukaryota</taxon>
        <taxon>Fungi</taxon>
        <taxon>Dikarya</taxon>
        <taxon>Ascomycota</taxon>
        <taxon>Pezizomycotina</taxon>
        <taxon>Dothideomycetes</taxon>
        <taxon>Dothideomycetes incertae sedis</taxon>
        <taxon>Microthyriales</taxon>
        <taxon>Microthyriaceae</taxon>
        <taxon>Microthyrium</taxon>
    </lineage>
</organism>
<comment type="similarity">
    <text evidence="2 12">Belongs to the class-I aminoacyl-tRNA synthetase family.</text>
</comment>
<keyword evidence="6 12" id="KW-0436">Ligase</keyword>
<keyword evidence="9 12" id="KW-0648">Protein biosynthesis</keyword>
<name>A0A6A6U7T7_9PEZI</name>
<evidence type="ECO:0000256" key="7">
    <source>
        <dbReference type="ARBA" id="ARBA00022741"/>
    </source>
</evidence>
<feature type="region of interest" description="Disordered" evidence="13">
    <location>
        <begin position="1"/>
        <end position="21"/>
    </location>
</feature>
<evidence type="ECO:0000313" key="15">
    <source>
        <dbReference type="Proteomes" id="UP000799302"/>
    </source>
</evidence>
<evidence type="ECO:0000256" key="2">
    <source>
        <dbReference type="ARBA" id="ARBA00005594"/>
    </source>
</evidence>
<evidence type="ECO:0000256" key="4">
    <source>
        <dbReference type="ARBA" id="ARBA00013782"/>
    </source>
</evidence>
<dbReference type="FunFam" id="1.10.240.10:FF:000003">
    <property type="entry name" value="Tryptophan--tRNA ligase, cytoplasmic"/>
    <property type="match status" value="1"/>
</dbReference>
<dbReference type="Gene3D" id="1.10.240.10">
    <property type="entry name" value="Tyrosyl-Transfer RNA Synthetase"/>
    <property type="match status" value="1"/>
</dbReference>
<dbReference type="EMBL" id="MU004237">
    <property type="protein sequence ID" value="KAF2667696.1"/>
    <property type="molecule type" value="Genomic_DNA"/>
</dbReference>
<keyword evidence="15" id="KW-1185">Reference proteome</keyword>
<dbReference type="GO" id="GO:0006436">
    <property type="term" value="P:tryptophanyl-tRNA aminoacylation"/>
    <property type="evidence" value="ECO:0007669"/>
    <property type="project" value="InterPro"/>
</dbReference>
<evidence type="ECO:0000256" key="10">
    <source>
        <dbReference type="ARBA" id="ARBA00023146"/>
    </source>
</evidence>
<dbReference type="PROSITE" id="PS00178">
    <property type="entry name" value="AA_TRNA_LIGASE_I"/>
    <property type="match status" value="1"/>
</dbReference>
<dbReference type="Pfam" id="PF00579">
    <property type="entry name" value="tRNA-synt_1b"/>
    <property type="match status" value="1"/>
</dbReference>
<dbReference type="AlphaFoldDB" id="A0A6A6U7T7"/>
<dbReference type="InterPro" id="IPR014729">
    <property type="entry name" value="Rossmann-like_a/b/a_fold"/>
</dbReference>
<dbReference type="OrthoDB" id="10261385at2759"/>
<evidence type="ECO:0000256" key="11">
    <source>
        <dbReference type="ARBA" id="ARBA00030268"/>
    </source>
</evidence>
<sequence>MASSEPQGAHPEAAQEQQIDPWSVGAATDAEGNALSFDYVKISQKWNTSLVDDALLERFQKVTGHAPHRWMRRGLFFSHRDFDKILDRYEKGEKFFLYTGRGPSSGSMHIGHTIPFEFTKWLQQVFKAPCVIMLTDDEKSMFKDGLSLEAAHDLALDNAKDIISVGFDPKNTFIFSDIEYVGGHILMNAWEFSKTVTFNQVRGAFGFDGSTHTGKIFFPAIQCVAAFATSYPELWSDTPPKDRSKETAKMACLIPMGIDQDPYFRLLRDNSHRMPRPSPKPALIHSKFLTALQGVGGKMSSSDPNSAVFMDDTPNQIKKKINKHAFSGGRETLEDHRKYGGNPDVDVAYQYITYFEDDDEKIAQIATDYRAGKILTGEMKKMCIEMLQEYVAGYQARRKEVTDEVLRAYMTPRRLEPSGSTTLPDRSES</sequence>
<reference evidence="14" key="1">
    <citation type="journal article" date="2020" name="Stud. Mycol.">
        <title>101 Dothideomycetes genomes: a test case for predicting lifestyles and emergence of pathogens.</title>
        <authorList>
            <person name="Haridas S."/>
            <person name="Albert R."/>
            <person name="Binder M."/>
            <person name="Bloem J."/>
            <person name="Labutti K."/>
            <person name="Salamov A."/>
            <person name="Andreopoulos B."/>
            <person name="Baker S."/>
            <person name="Barry K."/>
            <person name="Bills G."/>
            <person name="Bluhm B."/>
            <person name="Cannon C."/>
            <person name="Castanera R."/>
            <person name="Culley D."/>
            <person name="Daum C."/>
            <person name="Ezra D."/>
            <person name="Gonzalez J."/>
            <person name="Henrissat B."/>
            <person name="Kuo A."/>
            <person name="Liang C."/>
            <person name="Lipzen A."/>
            <person name="Lutzoni F."/>
            <person name="Magnuson J."/>
            <person name="Mondo S."/>
            <person name="Nolan M."/>
            <person name="Ohm R."/>
            <person name="Pangilinan J."/>
            <person name="Park H.-J."/>
            <person name="Ramirez L."/>
            <person name="Alfaro M."/>
            <person name="Sun H."/>
            <person name="Tritt A."/>
            <person name="Yoshinaga Y."/>
            <person name="Zwiers L.-H."/>
            <person name="Turgeon B."/>
            <person name="Goodwin S."/>
            <person name="Spatafora J."/>
            <person name="Crous P."/>
            <person name="Grigoriev I."/>
        </authorList>
    </citation>
    <scope>NUCLEOTIDE SEQUENCE</scope>
    <source>
        <strain evidence="14">CBS 115976</strain>
    </source>
</reference>